<dbReference type="Pfam" id="PF00296">
    <property type="entry name" value="Bac_luciferase"/>
    <property type="match status" value="1"/>
</dbReference>
<dbReference type="EC" id="1.-.-.-" evidence="8"/>
<dbReference type="RefSeq" id="WP_378135417.1">
    <property type="nucleotide sequence ID" value="NZ_JBHSMI010000028.1"/>
</dbReference>
<comment type="similarity">
    <text evidence="5">Belongs to the NtaA/SnaA/DszA monooxygenase family.</text>
</comment>
<reference evidence="9" key="1">
    <citation type="journal article" date="2019" name="Int. J. Syst. Evol. Microbiol.">
        <title>The Global Catalogue of Microorganisms (GCM) 10K type strain sequencing project: providing services to taxonomists for standard genome sequencing and annotation.</title>
        <authorList>
            <consortium name="The Broad Institute Genomics Platform"/>
            <consortium name="The Broad Institute Genome Sequencing Center for Infectious Disease"/>
            <person name="Wu L."/>
            <person name="Ma J."/>
        </authorList>
    </citation>
    <scope>NUCLEOTIDE SEQUENCE [LARGE SCALE GENOMIC DNA]</scope>
    <source>
        <strain evidence="9">CGMCC 1.18575</strain>
    </source>
</reference>
<dbReference type="PANTHER" id="PTHR30011:SF16">
    <property type="entry name" value="C2H2 FINGER DOMAIN TRANSCRIPTION FACTOR (EUROFUNG)-RELATED"/>
    <property type="match status" value="1"/>
</dbReference>
<evidence type="ECO:0000256" key="3">
    <source>
        <dbReference type="ARBA" id="ARBA00023002"/>
    </source>
</evidence>
<gene>
    <name evidence="8" type="ORF">ACFPOF_18835</name>
</gene>
<dbReference type="InterPro" id="IPR051260">
    <property type="entry name" value="Diverse_substr_monoxygenases"/>
</dbReference>
<dbReference type="CDD" id="cd01095">
    <property type="entry name" value="Nitrilotriacetate_monoxgenase"/>
    <property type="match status" value="1"/>
</dbReference>
<dbReference type="InterPro" id="IPR036661">
    <property type="entry name" value="Luciferase-like_sf"/>
</dbReference>
<evidence type="ECO:0000256" key="1">
    <source>
        <dbReference type="ARBA" id="ARBA00022630"/>
    </source>
</evidence>
<feature type="compositionally biased region" description="Basic and acidic residues" evidence="6">
    <location>
        <begin position="446"/>
        <end position="466"/>
    </location>
</feature>
<keyword evidence="3 8" id="KW-0560">Oxidoreductase</keyword>
<protein>
    <submittedName>
        <fullName evidence="8">LLM class flavin-dependent oxidoreductase</fullName>
        <ecNumber evidence="8">1.-.-.-</ecNumber>
    </submittedName>
</protein>
<dbReference type="NCBIfam" id="TIGR03860">
    <property type="entry name" value="FMN_nitrolo"/>
    <property type="match status" value="1"/>
</dbReference>
<feature type="domain" description="Luciferase-like" evidence="7">
    <location>
        <begin position="32"/>
        <end position="396"/>
    </location>
</feature>
<keyword evidence="4" id="KW-0503">Monooxygenase</keyword>
<dbReference type="GO" id="GO:0016491">
    <property type="term" value="F:oxidoreductase activity"/>
    <property type="evidence" value="ECO:0007669"/>
    <property type="project" value="UniProtKB-KW"/>
</dbReference>
<evidence type="ECO:0000313" key="8">
    <source>
        <dbReference type="EMBL" id="MFC5404800.1"/>
    </source>
</evidence>
<dbReference type="InterPro" id="IPR016215">
    <property type="entry name" value="NTA_MOA"/>
</dbReference>
<keyword evidence="2" id="KW-0288">FMN</keyword>
<dbReference type="SUPFAM" id="SSF51679">
    <property type="entry name" value="Bacterial luciferase-like"/>
    <property type="match status" value="1"/>
</dbReference>
<dbReference type="InterPro" id="IPR011251">
    <property type="entry name" value="Luciferase-like_dom"/>
</dbReference>
<dbReference type="EMBL" id="JBHSMI010000028">
    <property type="protein sequence ID" value="MFC5404800.1"/>
    <property type="molecule type" value="Genomic_DNA"/>
</dbReference>
<evidence type="ECO:0000256" key="2">
    <source>
        <dbReference type="ARBA" id="ARBA00022643"/>
    </source>
</evidence>
<proteinExistence type="inferred from homology"/>
<sequence>MSEVPKKEIRLNAFDINAAMHNAHGLWKHPENERYRYKDLGYWVELARLLERGKFDALFLADVFGFYDIYRGSRDAALRDAIQAPINDPSLLIPTMAYATEHLCFAVTVPTTYEHPYSHARRMTTLDHLTKGRIGWNVVTSFLPSAARNFGLDRMIEHDERYDIADEYMEVVYKLWEGSWEDEAVLRDAARGIYTDPAKVHEINHEGKHYKVIGPHLSEPSPQRTPVLYQAGASGRGRAFAARHAECVFIDGHSFESMKFYVDEIRAQAVANGRRPDDVKVFMALSTVVGRTPEEAEEKFRELTRMSSEEGPQAIYGGYTGVDLSKGAPEDILGYRRTDHGQTVMARFTTMAEKPYTYGEVIEQVKKIGGRAVVMTGSAEQVADQMQEWVEKTGIDGFNLGHLVTPSSLKDVVDLVIPILQERGVYKTEYAPGTMREKLFGSGTRRLPDRHPGAGYRYEARGHDDG</sequence>
<evidence type="ECO:0000256" key="6">
    <source>
        <dbReference type="SAM" id="MobiDB-lite"/>
    </source>
</evidence>
<dbReference type="Gene3D" id="3.20.20.30">
    <property type="entry name" value="Luciferase-like domain"/>
    <property type="match status" value="1"/>
</dbReference>
<dbReference type="PIRSF" id="PIRSF000337">
    <property type="entry name" value="NTA_MOA"/>
    <property type="match status" value="1"/>
</dbReference>
<comment type="caution">
    <text evidence="8">The sequence shown here is derived from an EMBL/GenBank/DDBJ whole genome shotgun (WGS) entry which is preliminary data.</text>
</comment>
<accession>A0ABW0HUA9</accession>
<evidence type="ECO:0000256" key="4">
    <source>
        <dbReference type="ARBA" id="ARBA00023033"/>
    </source>
</evidence>
<dbReference type="PANTHER" id="PTHR30011">
    <property type="entry name" value="ALKANESULFONATE MONOOXYGENASE-RELATED"/>
    <property type="match status" value="1"/>
</dbReference>
<evidence type="ECO:0000313" key="9">
    <source>
        <dbReference type="Proteomes" id="UP001596113"/>
    </source>
</evidence>
<evidence type="ECO:0000256" key="5">
    <source>
        <dbReference type="ARBA" id="ARBA00033748"/>
    </source>
</evidence>
<evidence type="ECO:0000259" key="7">
    <source>
        <dbReference type="Pfam" id="PF00296"/>
    </source>
</evidence>
<dbReference type="Proteomes" id="UP001596113">
    <property type="component" value="Unassembled WGS sequence"/>
</dbReference>
<organism evidence="8 9">
    <name type="scientific">Cohnella soli</name>
    <dbReference type="NCBI Taxonomy" id="425005"/>
    <lineage>
        <taxon>Bacteria</taxon>
        <taxon>Bacillati</taxon>
        <taxon>Bacillota</taxon>
        <taxon>Bacilli</taxon>
        <taxon>Bacillales</taxon>
        <taxon>Paenibacillaceae</taxon>
        <taxon>Cohnella</taxon>
    </lineage>
</organism>
<keyword evidence="1" id="KW-0285">Flavoprotein</keyword>
<keyword evidence="9" id="KW-1185">Reference proteome</keyword>
<feature type="region of interest" description="Disordered" evidence="6">
    <location>
        <begin position="443"/>
        <end position="466"/>
    </location>
</feature>
<name>A0ABW0HUA9_9BACL</name>